<dbReference type="InterPro" id="IPR036188">
    <property type="entry name" value="FAD/NAD-bd_sf"/>
</dbReference>
<dbReference type="Proteomes" id="UP000033140">
    <property type="component" value="Unassembled WGS sequence"/>
</dbReference>
<comment type="caution">
    <text evidence="11">The sequence shown here is derived from an EMBL/GenBank/DDBJ whole genome shotgun (WGS) entry which is preliminary data.</text>
</comment>
<keyword evidence="6 8" id="KW-0560">Oxidoreductase</keyword>
<keyword evidence="5 8" id="KW-0521">NADP</keyword>
<dbReference type="PANTHER" id="PTHR48467">
    <property type="entry name" value="GLUTAMATE SYNTHASE 1 [NADH], CHLOROPLASTIC-LIKE"/>
    <property type="match status" value="1"/>
</dbReference>
<feature type="binding site" evidence="9">
    <location>
        <position position="74"/>
    </location>
    <ligand>
        <name>FAD</name>
        <dbReference type="ChEBI" id="CHEBI:57692"/>
    </ligand>
</feature>
<protein>
    <recommendedName>
        <fullName evidence="8">NADPH:adrenodoxin oxidoreductase, mitochondrial</fullName>
        <ecNumber evidence="8">1.18.1.6</ecNumber>
    </recommendedName>
</protein>
<evidence type="ECO:0000256" key="5">
    <source>
        <dbReference type="ARBA" id="ARBA00022857"/>
    </source>
</evidence>
<keyword evidence="8" id="KW-0496">Mitochondrion</keyword>
<dbReference type="OMA" id="RFNFIGN"/>
<accession>A0A0E9NFQ7</accession>
<comment type="subcellular location">
    <subcellularLocation>
        <location evidence="8">Mitochondrion</location>
    </subcellularLocation>
</comment>
<comment type="cofactor">
    <cofactor evidence="1 8 9">
        <name>FAD</name>
        <dbReference type="ChEBI" id="CHEBI:57692"/>
    </cofactor>
</comment>
<dbReference type="InterPro" id="IPR055275">
    <property type="entry name" value="Ferredox_Rdtase"/>
</dbReference>
<feature type="binding site" evidence="9">
    <location>
        <position position="66"/>
    </location>
    <ligand>
        <name>FAD</name>
        <dbReference type="ChEBI" id="CHEBI:57692"/>
    </ligand>
</feature>
<feature type="binding site" evidence="10">
    <location>
        <position position="263"/>
    </location>
    <ligand>
        <name>NADP(+)</name>
        <dbReference type="ChEBI" id="CHEBI:58349"/>
    </ligand>
</feature>
<dbReference type="Gene3D" id="3.40.50.720">
    <property type="entry name" value="NAD(P)-binding Rossmann-like Domain"/>
    <property type="match status" value="1"/>
</dbReference>
<dbReference type="SUPFAM" id="SSF51971">
    <property type="entry name" value="Nucleotide-binding domain"/>
    <property type="match status" value="1"/>
</dbReference>
<evidence type="ECO:0000256" key="9">
    <source>
        <dbReference type="PIRSR" id="PIRSR000362-1"/>
    </source>
</evidence>
<comment type="catalytic activity">
    <reaction evidence="7 8">
        <text>2 reduced [adrenodoxin] + NADP(+) + H(+) = 2 oxidized [adrenodoxin] + NADPH</text>
        <dbReference type="Rhea" id="RHEA:42312"/>
        <dbReference type="Rhea" id="RHEA-COMP:9998"/>
        <dbReference type="Rhea" id="RHEA-COMP:9999"/>
        <dbReference type="ChEBI" id="CHEBI:15378"/>
        <dbReference type="ChEBI" id="CHEBI:33737"/>
        <dbReference type="ChEBI" id="CHEBI:33738"/>
        <dbReference type="ChEBI" id="CHEBI:57783"/>
        <dbReference type="ChEBI" id="CHEBI:58349"/>
        <dbReference type="EC" id="1.18.1.6"/>
    </reaction>
</comment>
<feature type="binding site" evidence="10">
    <location>
        <begin position="251"/>
        <end position="252"/>
    </location>
    <ligand>
        <name>NADP(+)</name>
        <dbReference type="ChEBI" id="CHEBI:58349"/>
    </ligand>
</feature>
<keyword evidence="12" id="KW-1185">Reference proteome</keyword>
<dbReference type="GO" id="GO:0016491">
    <property type="term" value="F:oxidoreductase activity"/>
    <property type="evidence" value="ECO:0007669"/>
    <property type="project" value="UniProtKB-KW"/>
</dbReference>
<evidence type="ECO:0000256" key="2">
    <source>
        <dbReference type="ARBA" id="ARBA00008312"/>
    </source>
</evidence>
<name>A0A0E9NFQ7_SAICN</name>
<feature type="binding site" evidence="10">
    <location>
        <position position="428"/>
    </location>
    <ligand>
        <name>NADP(+)</name>
        <dbReference type="ChEBI" id="CHEBI:58349"/>
    </ligand>
</feature>
<keyword evidence="4 8" id="KW-0274">FAD</keyword>
<organism evidence="11 12">
    <name type="scientific">Saitoella complicata (strain BCRC 22490 / CBS 7301 / JCM 7358 / NBRC 10748 / NRRL Y-17804)</name>
    <dbReference type="NCBI Taxonomy" id="698492"/>
    <lineage>
        <taxon>Eukaryota</taxon>
        <taxon>Fungi</taxon>
        <taxon>Dikarya</taxon>
        <taxon>Ascomycota</taxon>
        <taxon>Taphrinomycotina</taxon>
        <taxon>Taphrinomycotina incertae sedis</taxon>
        <taxon>Saitoella</taxon>
    </lineage>
</organism>
<gene>
    <name evidence="11" type="ORF">G7K_2425-t1</name>
</gene>
<evidence type="ECO:0000256" key="3">
    <source>
        <dbReference type="ARBA" id="ARBA00022630"/>
    </source>
</evidence>
<dbReference type="GO" id="GO:0005739">
    <property type="term" value="C:mitochondrion"/>
    <property type="evidence" value="ECO:0007669"/>
    <property type="project" value="UniProtKB-SubCell"/>
</dbReference>
<dbReference type="InterPro" id="IPR021163">
    <property type="entry name" value="Ferredox_Rdtase_adrenod"/>
</dbReference>
<dbReference type="PANTHER" id="PTHR48467:SF1">
    <property type="entry name" value="GLUTAMATE SYNTHASE 1 [NADH], CHLOROPLASTIC-LIKE"/>
    <property type="match status" value="1"/>
</dbReference>
<dbReference type="EMBL" id="BACD03000013">
    <property type="protein sequence ID" value="GAO48245.1"/>
    <property type="molecule type" value="Genomic_DNA"/>
</dbReference>
<comment type="similarity">
    <text evidence="2 8">Belongs to the ferredoxin--NADP reductase type 1 family.</text>
</comment>
<evidence type="ECO:0000313" key="11">
    <source>
        <dbReference type="EMBL" id="GAO48245.1"/>
    </source>
</evidence>
<evidence type="ECO:0000256" key="10">
    <source>
        <dbReference type="PIRSR" id="PIRSR000362-2"/>
    </source>
</evidence>
<proteinExistence type="inferred from homology"/>
<dbReference type="PRINTS" id="PR00419">
    <property type="entry name" value="ADXRDTASE"/>
</dbReference>
<dbReference type="STRING" id="698492.A0A0E9NFQ7"/>
<evidence type="ECO:0000256" key="7">
    <source>
        <dbReference type="ARBA" id="ARBA00048933"/>
    </source>
</evidence>
<feature type="binding site" evidence="9">
    <location>
        <position position="421"/>
    </location>
    <ligand>
        <name>FAD</name>
        <dbReference type="ChEBI" id="CHEBI:57692"/>
    </ligand>
</feature>
<feature type="binding site" evidence="9">
    <location>
        <position position="110"/>
    </location>
    <ligand>
        <name>FAD</name>
        <dbReference type="ChEBI" id="CHEBI:57692"/>
    </ligand>
</feature>
<evidence type="ECO:0000256" key="1">
    <source>
        <dbReference type="ARBA" id="ARBA00001974"/>
    </source>
</evidence>
<evidence type="ECO:0000256" key="8">
    <source>
        <dbReference type="PIRNR" id="PIRNR000362"/>
    </source>
</evidence>
<evidence type="ECO:0000256" key="4">
    <source>
        <dbReference type="ARBA" id="ARBA00022827"/>
    </source>
</evidence>
<feature type="binding site" evidence="9">
    <location>
        <begin position="428"/>
        <end position="430"/>
    </location>
    <ligand>
        <name>FAD</name>
        <dbReference type="ChEBI" id="CHEBI:57692"/>
    </ligand>
</feature>
<dbReference type="PIRSF" id="PIRSF000362">
    <property type="entry name" value="FNR"/>
    <property type="match status" value="1"/>
</dbReference>
<reference evidence="11 12" key="3">
    <citation type="journal article" date="2015" name="Genome Announc.">
        <title>Draft Genome Sequence of the Archiascomycetous Yeast Saitoella complicata.</title>
        <authorList>
            <person name="Yamauchi K."/>
            <person name="Kondo S."/>
            <person name="Hamamoto M."/>
            <person name="Takahashi Y."/>
            <person name="Ogura Y."/>
            <person name="Hayashi T."/>
            <person name="Nishida H."/>
        </authorList>
    </citation>
    <scope>NUCLEOTIDE SEQUENCE [LARGE SCALE GENOMIC DNA]</scope>
    <source>
        <strain evidence="11 12">NRRL Y-17804</strain>
    </source>
</reference>
<evidence type="ECO:0000256" key="6">
    <source>
        <dbReference type="ARBA" id="ARBA00023002"/>
    </source>
</evidence>
<dbReference type="EC" id="1.18.1.6" evidence="8"/>
<evidence type="ECO:0000313" key="12">
    <source>
        <dbReference type="Proteomes" id="UP000033140"/>
    </source>
</evidence>
<dbReference type="Gene3D" id="3.50.50.60">
    <property type="entry name" value="FAD/NAD(P)-binding domain"/>
    <property type="match status" value="1"/>
</dbReference>
<reference evidence="11 12" key="1">
    <citation type="journal article" date="2011" name="J. Gen. Appl. Microbiol.">
        <title>Draft genome sequencing of the enigmatic yeast Saitoella complicata.</title>
        <authorList>
            <person name="Nishida H."/>
            <person name="Hamamoto M."/>
            <person name="Sugiyama J."/>
        </authorList>
    </citation>
    <scope>NUCLEOTIDE SEQUENCE [LARGE SCALE GENOMIC DNA]</scope>
    <source>
        <strain evidence="11 12">NRRL Y-17804</strain>
    </source>
</reference>
<sequence>MIRAMPLRIPLPTLRQVASRRLYSVDVATSSRLPLKVAVIGSGPGGFYTAYRVLQQVPEATVDMFEALPVPYGLVRYGVAPDHPEVKNVMHKFEEVASDPRFRFIGNTPIGSVSTPAEKEGSSAFSTSLDPTAPPMQKSLPLEVLLRHYNAIDFAYGASQDRALGIPGEDLTGVHSARAFVGWYNGLPQYRDLAPDLSAEEAVIVGVGNVALDVARVLLSPVDVLAKTDISSWAVDTLRDSKVKRVRVVGRRGAREASFTIKEVRELLAVPGVGFKSSQPELFTPGPDVKLTRPSKRLLDLLAMASAKPPAADAHKMWELELLKSPTRFLPSDANAMKLGAVEMVKNKLEDGRAIATDETVTYEAQLAFRSIGYKSEAIGGMQDCGIPFDSRRGVIPNVDGRVTKIGTEGDILPGVYASGWVKRGPTGVIASTMYDAFQTADAICSDYAGSKPLLNDTRVGGWDELKKEVPTGLRTVEWEEWKKIDEVETKKGEEKGKYREKFGRVEEMLRVLDG</sequence>
<keyword evidence="3 8" id="KW-0285">Flavoprotein</keyword>
<reference evidence="11 12" key="2">
    <citation type="journal article" date="2014" name="J. Gen. Appl. Microbiol.">
        <title>The early diverging ascomycetous budding yeast Saitoella complicata has three histone deacetylases belonging to the Clr6, Hos2, and Rpd3 lineages.</title>
        <authorList>
            <person name="Nishida H."/>
            <person name="Matsumoto T."/>
            <person name="Kondo S."/>
            <person name="Hamamoto M."/>
            <person name="Yoshikawa H."/>
        </authorList>
    </citation>
    <scope>NUCLEOTIDE SEQUENCE [LARGE SCALE GENOMIC DNA]</scope>
    <source>
        <strain evidence="11 12">NRRL Y-17804</strain>
    </source>
</reference>
<dbReference type="AlphaFoldDB" id="A0A0E9NFQ7"/>